<dbReference type="AlphaFoldDB" id="A0A9P6ZW35"/>
<reference evidence="1" key="1">
    <citation type="journal article" date="2020" name="New Phytol.">
        <title>Comparative genomics reveals dynamic genome evolution in host specialist ectomycorrhizal fungi.</title>
        <authorList>
            <person name="Lofgren L.A."/>
            <person name="Nguyen N.H."/>
            <person name="Vilgalys R."/>
            <person name="Ruytinx J."/>
            <person name="Liao H.L."/>
            <person name="Branco S."/>
            <person name="Kuo A."/>
            <person name="LaButti K."/>
            <person name="Lipzen A."/>
            <person name="Andreopoulos W."/>
            <person name="Pangilinan J."/>
            <person name="Riley R."/>
            <person name="Hundley H."/>
            <person name="Na H."/>
            <person name="Barry K."/>
            <person name="Grigoriev I.V."/>
            <person name="Stajich J.E."/>
            <person name="Kennedy P.G."/>
        </authorList>
    </citation>
    <scope>NUCLEOTIDE SEQUENCE</scope>
    <source>
        <strain evidence="1">DOB743</strain>
    </source>
</reference>
<gene>
    <name evidence="1" type="ORF">EV702DRAFT_1196674</name>
</gene>
<dbReference type="OrthoDB" id="3253416at2759"/>
<dbReference type="Proteomes" id="UP000714275">
    <property type="component" value="Unassembled WGS sequence"/>
</dbReference>
<sequence>MALCAHTSTEGFYAAVRSSIEDLSEPKLFFTKKAEKFVKEVLDVEPHHLGLKLKSYIISGLHEHTAPHHQRPLNKLVSECHTFIQEGLDSFTLETNIRHKVKMNYPNYERNIVKRCGIALINCPLSGPVCNLSKAGGRAKLDKLTDTLKSHTCHWVTLTDEERATQMKENCLHQARGEGIYMARK</sequence>
<protein>
    <submittedName>
        <fullName evidence="1">Uncharacterized protein</fullName>
    </submittedName>
</protein>
<organism evidence="1 2">
    <name type="scientific">Suillus placidus</name>
    <dbReference type="NCBI Taxonomy" id="48579"/>
    <lineage>
        <taxon>Eukaryota</taxon>
        <taxon>Fungi</taxon>
        <taxon>Dikarya</taxon>
        <taxon>Basidiomycota</taxon>
        <taxon>Agaricomycotina</taxon>
        <taxon>Agaricomycetes</taxon>
        <taxon>Agaricomycetidae</taxon>
        <taxon>Boletales</taxon>
        <taxon>Suillineae</taxon>
        <taxon>Suillaceae</taxon>
        <taxon>Suillus</taxon>
    </lineage>
</organism>
<evidence type="ECO:0000313" key="2">
    <source>
        <dbReference type="Proteomes" id="UP000714275"/>
    </source>
</evidence>
<comment type="caution">
    <text evidence="1">The sequence shown here is derived from an EMBL/GenBank/DDBJ whole genome shotgun (WGS) entry which is preliminary data.</text>
</comment>
<dbReference type="EMBL" id="JABBWD010000018">
    <property type="protein sequence ID" value="KAG1777874.1"/>
    <property type="molecule type" value="Genomic_DNA"/>
</dbReference>
<name>A0A9P6ZW35_9AGAM</name>
<evidence type="ECO:0000313" key="1">
    <source>
        <dbReference type="EMBL" id="KAG1777874.1"/>
    </source>
</evidence>
<keyword evidence="2" id="KW-1185">Reference proteome</keyword>
<accession>A0A9P6ZW35</accession>
<proteinExistence type="predicted"/>